<dbReference type="EMBL" id="ADOU02000007">
    <property type="protein sequence ID" value="KGJ64921.1"/>
    <property type="molecule type" value="Genomic_DNA"/>
</dbReference>
<comment type="caution">
    <text evidence="1">The sequence shown here is derived from an EMBL/GenBank/DDBJ whole genome shotgun (WGS) entry which is preliminary data.</text>
</comment>
<protein>
    <submittedName>
        <fullName evidence="1">Uncharacterized protein</fullName>
    </submittedName>
</protein>
<reference evidence="1 2" key="1">
    <citation type="journal article" date="2014" name="BMC Genomics">
        <title>Comparative genomics of Bradyrhizobium japonicum CPAC 15 and Bradyrhizobium diazoefficiens CPAC 7: elite model strains for understanding symbiotic performance with soybean.</title>
        <authorList>
            <person name="Siqueira A.F."/>
            <person name="Ormeno-Orrillo E."/>
            <person name="Souza R.C."/>
            <person name="Rodrigues E.P."/>
            <person name="Almeida L.G."/>
            <person name="Barcellos F.G."/>
            <person name="Batista J.S."/>
            <person name="Nakatami A.S."/>
            <person name="Martinez-Romero E."/>
            <person name="Vasconcelos A.T."/>
            <person name="Hungria M."/>
        </authorList>
    </citation>
    <scope>NUCLEOTIDE SEQUENCE [LARGE SCALE GENOMIC DNA]</scope>
    <source>
        <strain evidence="1 2">SEMIA 5080</strain>
    </source>
</reference>
<dbReference type="Proteomes" id="UP000024900">
    <property type="component" value="Unassembled WGS sequence"/>
</dbReference>
<dbReference type="AlphaFoldDB" id="A0A837C7F8"/>
<evidence type="ECO:0000313" key="2">
    <source>
        <dbReference type="Proteomes" id="UP000024900"/>
    </source>
</evidence>
<accession>A0A837C7F8</accession>
<sequence>MGATANEQPNEQRWREALRRNAAVQVQENSMLRILGVGTGPIRLLGLAAVATLMLSAGTARRAEAMTPINPTALPAAKAASDDLVTQVRHGGGGHGGGGHFHGGGGGGFRGGGGHFGGFHGGGFRAAPAFHGGGIRYGGVHHYGGGGFHRYGAYRPHYGYRHFHRRYYYGGYYPYYHYPRRCRIIWTYYGPRRICRWHHWHRWHYPYRYW</sequence>
<gene>
    <name evidence="1" type="ORF">BJA5080_01563</name>
</gene>
<organism evidence="1 2">
    <name type="scientific">Bradyrhizobium diazoefficiens SEMIA 5080</name>
    <dbReference type="NCBI Taxonomy" id="754504"/>
    <lineage>
        <taxon>Bacteria</taxon>
        <taxon>Pseudomonadati</taxon>
        <taxon>Pseudomonadota</taxon>
        <taxon>Alphaproteobacteria</taxon>
        <taxon>Hyphomicrobiales</taxon>
        <taxon>Nitrobacteraceae</taxon>
        <taxon>Bradyrhizobium</taxon>
    </lineage>
</organism>
<evidence type="ECO:0000313" key="1">
    <source>
        <dbReference type="EMBL" id="KGJ64921.1"/>
    </source>
</evidence>
<proteinExistence type="predicted"/>
<name>A0A837C7F8_9BRAD</name>